<dbReference type="PANTHER" id="PTHR20883">
    <property type="entry name" value="PHYTANOYL-COA DIOXYGENASE DOMAIN CONTAINING 1"/>
    <property type="match status" value="1"/>
</dbReference>
<reference evidence="2" key="1">
    <citation type="submission" date="2019-08" db="EMBL/GenBank/DDBJ databases">
        <title>The improved chromosome-level genome for the pearl oyster Pinctada fucata martensii using PacBio sequencing and Hi-C.</title>
        <authorList>
            <person name="Zheng Z."/>
        </authorList>
    </citation>
    <scope>NUCLEOTIDE SEQUENCE</scope>
    <source>
        <strain evidence="2">ZZ-2019</strain>
        <tissue evidence="2">Adductor muscle</tissue>
    </source>
</reference>
<dbReference type="Gene3D" id="2.60.120.620">
    <property type="entry name" value="q2cbj1_9rhob like domain"/>
    <property type="match status" value="1"/>
</dbReference>
<dbReference type="Pfam" id="PF05721">
    <property type="entry name" value="PhyH"/>
    <property type="match status" value="1"/>
</dbReference>
<gene>
    <name evidence="2" type="ORF">FSP39_002452</name>
</gene>
<comment type="caution">
    <text evidence="2">The sequence shown here is derived from an EMBL/GenBank/DDBJ whole genome shotgun (WGS) entry which is preliminary data.</text>
</comment>
<dbReference type="PANTHER" id="PTHR20883:SF14">
    <property type="entry name" value="PHYTANOYL-COA DIOXYGENASE"/>
    <property type="match status" value="1"/>
</dbReference>
<dbReference type="InterPro" id="IPR008775">
    <property type="entry name" value="Phytyl_CoA_dOase-like"/>
</dbReference>
<accession>A0AA88XTD4</accession>
<evidence type="ECO:0000313" key="2">
    <source>
        <dbReference type="EMBL" id="KAK3087156.1"/>
    </source>
</evidence>
<proteinExistence type="predicted"/>
<organism evidence="2 3">
    <name type="scientific">Pinctada imbricata</name>
    <name type="common">Atlantic pearl-oyster</name>
    <name type="synonym">Pinctada martensii</name>
    <dbReference type="NCBI Taxonomy" id="66713"/>
    <lineage>
        <taxon>Eukaryota</taxon>
        <taxon>Metazoa</taxon>
        <taxon>Spiralia</taxon>
        <taxon>Lophotrochozoa</taxon>
        <taxon>Mollusca</taxon>
        <taxon>Bivalvia</taxon>
        <taxon>Autobranchia</taxon>
        <taxon>Pteriomorphia</taxon>
        <taxon>Pterioida</taxon>
        <taxon>Pterioidea</taxon>
        <taxon>Pteriidae</taxon>
        <taxon>Pinctada</taxon>
    </lineage>
</organism>
<dbReference type="SUPFAM" id="SSF51197">
    <property type="entry name" value="Clavaminate synthase-like"/>
    <property type="match status" value="1"/>
</dbReference>
<dbReference type="Proteomes" id="UP001186944">
    <property type="component" value="Unassembled WGS sequence"/>
</dbReference>
<evidence type="ECO:0000256" key="1">
    <source>
        <dbReference type="ARBA" id="ARBA00001962"/>
    </source>
</evidence>
<sequence length="370" mass="42748">MEDKNKYAGLVDESYPDVFNIKAMPTQPPEKKPGQLPEHMIRKFFEEGYILIENFFDVEKELNPVREDINQLVDELAQKLYTAGKLKKLYKEYGLFERLTKIEAEFPGSNILLHKTGKLPPSFRRLWTNERLLNLMEQLIGPEVAISPVWNLRTKTPKNTATVVPWHQDNGYFDLDSYNTLIPTAWIPLLDTNEFNGGMEMCKNAHLKGKVAKHQCCWGDSWYVMMEEEEMVKTLGVDMKKDTEVCPVAYGGMLLFNNLTPHRSLPNVSNQVRWSLDLRWQSPDHPYGLFGLKDGMLVRSAKNPDIKADWNKFESVDRTTVQQKSVEGVVKVADDHEFDTTIQGPWMKKWELTHHNVHTQAHEKAEKGKS</sequence>
<protein>
    <submittedName>
        <fullName evidence="2">Uncharacterized protein</fullName>
    </submittedName>
</protein>
<dbReference type="AlphaFoldDB" id="A0AA88XTD4"/>
<name>A0AA88XTD4_PINIB</name>
<comment type="cofactor">
    <cofactor evidence="1">
        <name>Fe cation</name>
        <dbReference type="ChEBI" id="CHEBI:24875"/>
    </cofactor>
</comment>
<dbReference type="EMBL" id="VSWD01000011">
    <property type="protein sequence ID" value="KAK3087156.1"/>
    <property type="molecule type" value="Genomic_DNA"/>
</dbReference>
<evidence type="ECO:0000313" key="3">
    <source>
        <dbReference type="Proteomes" id="UP001186944"/>
    </source>
</evidence>
<keyword evidence="3" id="KW-1185">Reference proteome</keyword>